<dbReference type="AlphaFoldDB" id="A0A315YX26"/>
<gene>
    <name evidence="2" type="ORF">BC781_11136</name>
</gene>
<dbReference type="RefSeq" id="WP_146201774.1">
    <property type="nucleotide sequence ID" value="NZ_QGDO01000011.1"/>
</dbReference>
<dbReference type="EMBL" id="QGDO01000011">
    <property type="protein sequence ID" value="PWJ34126.1"/>
    <property type="molecule type" value="Genomic_DNA"/>
</dbReference>
<evidence type="ECO:0000313" key="3">
    <source>
        <dbReference type="Proteomes" id="UP000245535"/>
    </source>
</evidence>
<sequence length="263" mass="29131">MRLFLNFLTVLSLFSTTMVAQEVDQSKNFLYFFNGTVQYAKTIDYKRPVFLGSASFRVDQDKQAVTNVKFYKNETGFFANTVNITGSNLFSERIRKGKINLYETAQTVYNPGTYNAGTGMFMGGGGSSTKLKYYYNKGFEDLKRANYTNLLVDLADNPESMKHMLEYKKVKNTQTGFIVAGSGLVLVGIIKFLSSSSNETNDTSSMSSSYDPYSTNSSSSSLSSGQTTGIALTLLGAGLNWIGYFTGLKKYDHLSNAIDAYNR</sequence>
<accession>A0A315YX26</accession>
<proteinExistence type="predicted"/>
<comment type="caution">
    <text evidence="2">The sequence shown here is derived from an EMBL/GenBank/DDBJ whole genome shotgun (WGS) entry which is preliminary data.</text>
</comment>
<name>A0A315YX26_SEDFL</name>
<evidence type="ECO:0000256" key="1">
    <source>
        <dbReference type="SAM" id="SignalP"/>
    </source>
</evidence>
<reference evidence="2 3" key="1">
    <citation type="submission" date="2018-03" db="EMBL/GenBank/DDBJ databases">
        <title>Genomic Encyclopedia of Archaeal and Bacterial Type Strains, Phase II (KMG-II): from individual species to whole genera.</title>
        <authorList>
            <person name="Goeker M."/>
        </authorList>
    </citation>
    <scope>NUCLEOTIDE SEQUENCE [LARGE SCALE GENOMIC DNA]</scope>
    <source>
        <strain evidence="2 3">DSM 28229</strain>
    </source>
</reference>
<dbReference type="OrthoDB" id="879752at2"/>
<keyword evidence="1" id="KW-0732">Signal</keyword>
<feature type="signal peptide" evidence="1">
    <location>
        <begin position="1"/>
        <end position="20"/>
    </location>
</feature>
<organism evidence="2 3">
    <name type="scientific">Sediminitomix flava</name>
    <dbReference type="NCBI Taxonomy" id="379075"/>
    <lineage>
        <taxon>Bacteria</taxon>
        <taxon>Pseudomonadati</taxon>
        <taxon>Bacteroidota</taxon>
        <taxon>Cytophagia</taxon>
        <taxon>Cytophagales</taxon>
        <taxon>Flammeovirgaceae</taxon>
        <taxon>Sediminitomix</taxon>
    </lineage>
</organism>
<keyword evidence="3" id="KW-1185">Reference proteome</keyword>
<protein>
    <submittedName>
        <fullName evidence="2">Uncharacterized protein</fullName>
    </submittedName>
</protein>
<dbReference type="Proteomes" id="UP000245535">
    <property type="component" value="Unassembled WGS sequence"/>
</dbReference>
<feature type="chain" id="PRO_5016395401" evidence="1">
    <location>
        <begin position="21"/>
        <end position="263"/>
    </location>
</feature>
<evidence type="ECO:0000313" key="2">
    <source>
        <dbReference type="EMBL" id="PWJ34126.1"/>
    </source>
</evidence>